<dbReference type="InterPro" id="IPR050455">
    <property type="entry name" value="Tpx_Peroxidase_subfamily"/>
</dbReference>
<accession>A0A381SMB9</accession>
<reference evidence="4" key="1">
    <citation type="submission" date="2018-05" db="EMBL/GenBank/DDBJ databases">
        <authorList>
            <person name="Lanie J.A."/>
            <person name="Ng W.-L."/>
            <person name="Kazmierczak K.M."/>
            <person name="Andrzejewski T.M."/>
            <person name="Davidsen T.M."/>
            <person name="Wayne K.J."/>
            <person name="Tettelin H."/>
            <person name="Glass J.I."/>
            <person name="Rusch D."/>
            <person name="Podicherti R."/>
            <person name="Tsui H.-C.T."/>
            <person name="Winkler M.E."/>
        </authorList>
    </citation>
    <scope>NUCLEOTIDE SEQUENCE</scope>
</reference>
<dbReference type="Pfam" id="PF00578">
    <property type="entry name" value="AhpC-TSA"/>
    <property type="match status" value="1"/>
</dbReference>
<evidence type="ECO:0000259" key="3">
    <source>
        <dbReference type="PROSITE" id="PS51352"/>
    </source>
</evidence>
<evidence type="ECO:0000313" key="4">
    <source>
        <dbReference type="EMBL" id="SVA05156.1"/>
    </source>
</evidence>
<evidence type="ECO:0000256" key="1">
    <source>
        <dbReference type="ARBA" id="ARBA00023002"/>
    </source>
</evidence>
<dbReference type="GO" id="GO:0016209">
    <property type="term" value="F:antioxidant activity"/>
    <property type="evidence" value="ECO:0007669"/>
    <property type="project" value="InterPro"/>
</dbReference>
<sequence length="153" mass="16576">MRLEAGATAPDFELSSHLGHTVRLSSFRSRKNVVIAFHPLAFTPVCTSQMQNYEADRAWFDEHDTHVLGLSVDAVPAKAAWAKTLGGISFDLLADFHPHGGVAEAYGVMRDGGISERAIFVVDKAGQVVFAKVYDIPVLPDNAEVRQAIEAIG</sequence>
<dbReference type="InterPro" id="IPR036249">
    <property type="entry name" value="Thioredoxin-like_sf"/>
</dbReference>
<dbReference type="PANTHER" id="PTHR43110:SF1">
    <property type="entry name" value="THIOL PEROXIDASE"/>
    <property type="match status" value="1"/>
</dbReference>
<protein>
    <recommendedName>
        <fullName evidence="3">Thioredoxin domain-containing protein</fullName>
    </recommendedName>
</protein>
<dbReference type="PANTHER" id="PTHR43110">
    <property type="entry name" value="THIOL PEROXIDASE"/>
    <property type="match status" value="1"/>
</dbReference>
<dbReference type="PIRSF" id="PIRSF000239">
    <property type="entry name" value="AHPC"/>
    <property type="match status" value="1"/>
</dbReference>
<dbReference type="SUPFAM" id="SSF52833">
    <property type="entry name" value="Thioredoxin-like"/>
    <property type="match status" value="1"/>
</dbReference>
<gene>
    <name evidence="4" type="ORF">METZ01_LOCUS58010</name>
</gene>
<keyword evidence="1" id="KW-0560">Oxidoreductase</keyword>
<dbReference type="InterPro" id="IPR024706">
    <property type="entry name" value="Peroxiredoxin_AhpC-typ"/>
</dbReference>
<dbReference type="InterPro" id="IPR000866">
    <property type="entry name" value="AhpC/TSA"/>
</dbReference>
<proteinExistence type="predicted"/>
<evidence type="ECO:0000256" key="2">
    <source>
        <dbReference type="ARBA" id="ARBA00023284"/>
    </source>
</evidence>
<keyword evidence="2" id="KW-0676">Redox-active center</keyword>
<organism evidence="4">
    <name type="scientific">marine metagenome</name>
    <dbReference type="NCBI Taxonomy" id="408172"/>
    <lineage>
        <taxon>unclassified sequences</taxon>
        <taxon>metagenomes</taxon>
        <taxon>ecological metagenomes</taxon>
    </lineage>
</organism>
<name>A0A381SMB9_9ZZZZ</name>
<dbReference type="AlphaFoldDB" id="A0A381SMB9"/>
<dbReference type="PROSITE" id="PS51352">
    <property type="entry name" value="THIOREDOXIN_2"/>
    <property type="match status" value="1"/>
</dbReference>
<feature type="domain" description="Thioredoxin" evidence="3">
    <location>
        <begin position="3"/>
        <end position="153"/>
    </location>
</feature>
<dbReference type="EMBL" id="UINC01003306">
    <property type="protein sequence ID" value="SVA05156.1"/>
    <property type="molecule type" value="Genomic_DNA"/>
</dbReference>
<dbReference type="Gene3D" id="3.40.30.10">
    <property type="entry name" value="Glutaredoxin"/>
    <property type="match status" value="1"/>
</dbReference>
<dbReference type="InterPro" id="IPR013766">
    <property type="entry name" value="Thioredoxin_domain"/>
</dbReference>
<dbReference type="GO" id="GO:0016491">
    <property type="term" value="F:oxidoreductase activity"/>
    <property type="evidence" value="ECO:0007669"/>
    <property type="project" value="UniProtKB-KW"/>
</dbReference>